<keyword evidence="5" id="KW-0862">Zinc</keyword>
<dbReference type="Pfam" id="PF01435">
    <property type="entry name" value="Peptidase_M48"/>
    <property type="match status" value="1"/>
</dbReference>
<evidence type="ECO:0000256" key="4">
    <source>
        <dbReference type="ARBA" id="ARBA00022801"/>
    </source>
</evidence>
<keyword evidence="8" id="KW-0732">Signal</keyword>
<dbReference type="InterPro" id="IPR018392">
    <property type="entry name" value="LysM"/>
</dbReference>
<evidence type="ECO:0000313" key="11">
    <source>
        <dbReference type="Proteomes" id="UP001361239"/>
    </source>
</evidence>
<keyword evidence="11" id="KW-1185">Reference proteome</keyword>
<feature type="domain" description="LysM" evidence="9">
    <location>
        <begin position="430"/>
        <end position="477"/>
    </location>
</feature>
<evidence type="ECO:0000313" key="10">
    <source>
        <dbReference type="EMBL" id="MEJ5978672.1"/>
    </source>
</evidence>
<evidence type="ECO:0000256" key="7">
    <source>
        <dbReference type="SAM" id="MobiDB-lite"/>
    </source>
</evidence>
<dbReference type="InterPro" id="IPR001915">
    <property type="entry name" value="Peptidase_M48"/>
</dbReference>
<keyword evidence="4 10" id="KW-0378">Hydrolase</keyword>
<dbReference type="PANTHER" id="PTHR22726">
    <property type="entry name" value="METALLOENDOPEPTIDASE OMA1"/>
    <property type="match status" value="1"/>
</dbReference>
<evidence type="ECO:0000256" key="5">
    <source>
        <dbReference type="ARBA" id="ARBA00022833"/>
    </source>
</evidence>
<dbReference type="InterPro" id="IPR051156">
    <property type="entry name" value="Mito/Outer_Membr_Metalloprot"/>
</dbReference>
<feature type="chain" id="PRO_5045413060" evidence="8">
    <location>
        <begin position="23"/>
        <end position="482"/>
    </location>
</feature>
<comment type="cofactor">
    <cofactor evidence="1">
        <name>Zn(2+)</name>
        <dbReference type="ChEBI" id="CHEBI:29105"/>
    </cofactor>
</comment>
<organism evidence="10 11">
    <name type="scientific">Novosphingobium anseongense</name>
    <dbReference type="NCBI Taxonomy" id="3133436"/>
    <lineage>
        <taxon>Bacteria</taxon>
        <taxon>Pseudomonadati</taxon>
        <taxon>Pseudomonadota</taxon>
        <taxon>Alphaproteobacteria</taxon>
        <taxon>Sphingomonadales</taxon>
        <taxon>Sphingomonadaceae</taxon>
        <taxon>Novosphingobium</taxon>
    </lineage>
</organism>
<dbReference type="GO" id="GO:0008237">
    <property type="term" value="F:metallopeptidase activity"/>
    <property type="evidence" value="ECO:0007669"/>
    <property type="project" value="UniProtKB-KW"/>
</dbReference>
<keyword evidence="3" id="KW-0479">Metal-binding</keyword>
<protein>
    <submittedName>
        <fullName evidence="10">M48 family metalloprotease</fullName>
        <ecNumber evidence="10">3.4.24.-</ecNumber>
    </submittedName>
</protein>
<feature type="signal peptide" evidence="8">
    <location>
        <begin position="1"/>
        <end position="22"/>
    </location>
</feature>
<feature type="compositionally biased region" description="Polar residues" evidence="7">
    <location>
        <begin position="218"/>
        <end position="233"/>
    </location>
</feature>
<gene>
    <name evidence="10" type="ORF">WG901_18610</name>
</gene>
<sequence>MKTKLLAVLSASLLSLSGPALAQSAPRALGQSEVQQAAQQHPQLVEQFGGAVEGPLADYVAGVGRRVAAQTNLVNASGAYRVTLLNSPVRNAFAVPGGYVYVTRELLALMNSEDELAFVLGHEMGHVTARHGQKRQTRSTITGIGAVIAQVLTGSDVVGQVAGQVGQGLLLGYSRSQENESDSLGVRYISAAGFDPYAAPRMLSAMGAAESLDAQLAGRQQSQTPSWSRTHPLSTDRVQRTRALAGQQRPPGIAAPQSRDRFLAAIDGMTYGDDPRQGIVDGRQFRHPGLRFKFTAPQGYTIENGAAAVTIAGSGGQAQFGTGRLSGGLDAYVGQVFRSLSSNGGQLALPATQTTTINGMPVAYATTRASANRSQVDVTVTAYRWDADSAYHFVTIVPAGAGVGPFRETINSLAPMSASEAAAVRRRVIDVVTVQRGDTARSLAARMAFSDNQLDRFLVLNGLDANATLQPGSKVKLIVYGS</sequence>
<dbReference type="PROSITE" id="PS51782">
    <property type="entry name" value="LYSM"/>
    <property type="match status" value="1"/>
</dbReference>
<dbReference type="RefSeq" id="WP_339588611.1">
    <property type="nucleotide sequence ID" value="NZ_JBBHJZ010000004.1"/>
</dbReference>
<reference evidence="10 11" key="1">
    <citation type="submission" date="2024-03" db="EMBL/GenBank/DDBJ databases">
        <authorList>
            <person name="Jo J.-H."/>
        </authorList>
    </citation>
    <scope>NUCLEOTIDE SEQUENCE [LARGE SCALE GENOMIC DNA]</scope>
    <source>
        <strain evidence="10 11">PS1R-30</strain>
    </source>
</reference>
<dbReference type="CDD" id="cd07324">
    <property type="entry name" value="M48C_Oma1-like"/>
    <property type="match status" value="1"/>
</dbReference>
<dbReference type="Pfam" id="PF01476">
    <property type="entry name" value="LysM"/>
    <property type="match status" value="1"/>
</dbReference>
<evidence type="ECO:0000256" key="2">
    <source>
        <dbReference type="ARBA" id="ARBA00022670"/>
    </source>
</evidence>
<dbReference type="Gene3D" id="3.30.2010.10">
    <property type="entry name" value="Metalloproteases ('zincins'), catalytic domain"/>
    <property type="match status" value="1"/>
</dbReference>
<evidence type="ECO:0000256" key="6">
    <source>
        <dbReference type="ARBA" id="ARBA00023049"/>
    </source>
</evidence>
<feature type="region of interest" description="Disordered" evidence="7">
    <location>
        <begin position="214"/>
        <end position="237"/>
    </location>
</feature>
<evidence type="ECO:0000259" key="9">
    <source>
        <dbReference type="PROSITE" id="PS51782"/>
    </source>
</evidence>
<accession>A0ABU8S073</accession>
<comment type="caution">
    <text evidence="10">The sequence shown here is derived from an EMBL/GenBank/DDBJ whole genome shotgun (WGS) entry which is preliminary data.</text>
</comment>
<dbReference type="EMBL" id="JBBHJZ010000004">
    <property type="protein sequence ID" value="MEJ5978672.1"/>
    <property type="molecule type" value="Genomic_DNA"/>
</dbReference>
<proteinExistence type="predicted"/>
<name>A0ABU8S073_9SPHN</name>
<evidence type="ECO:0000256" key="8">
    <source>
        <dbReference type="SAM" id="SignalP"/>
    </source>
</evidence>
<dbReference type="Proteomes" id="UP001361239">
    <property type="component" value="Unassembled WGS sequence"/>
</dbReference>
<keyword evidence="6 10" id="KW-0482">Metalloprotease</keyword>
<evidence type="ECO:0000256" key="1">
    <source>
        <dbReference type="ARBA" id="ARBA00001947"/>
    </source>
</evidence>
<dbReference type="PANTHER" id="PTHR22726:SF24">
    <property type="entry name" value="M48 FAMILY METALLOPEPTIDASE"/>
    <property type="match status" value="1"/>
</dbReference>
<evidence type="ECO:0000256" key="3">
    <source>
        <dbReference type="ARBA" id="ARBA00022723"/>
    </source>
</evidence>
<dbReference type="EC" id="3.4.24.-" evidence="10"/>
<dbReference type="CDD" id="cd00118">
    <property type="entry name" value="LysM"/>
    <property type="match status" value="1"/>
</dbReference>
<keyword evidence="2" id="KW-0645">Protease</keyword>